<keyword evidence="3" id="KW-1185">Reference proteome</keyword>
<accession>A0A1K1MU95</accession>
<evidence type="ECO:0000259" key="1">
    <source>
        <dbReference type="Pfam" id="PF19081"/>
    </source>
</evidence>
<dbReference type="InterPro" id="IPR026341">
    <property type="entry name" value="T9SS_type_B"/>
</dbReference>
<dbReference type="EMBL" id="FPIY01000001">
    <property type="protein sequence ID" value="SFW26649.1"/>
    <property type="molecule type" value="Genomic_DNA"/>
</dbReference>
<dbReference type="Proteomes" id="UP000183257">
    <property type="component" value="Unassembled WGS sequence"/>
</dbReference>
<organism evidence="2 3">
    <name type="scientific">Cellulophaga fucicola</name>
    <dbReference type="NCBI Taxonomy" id="76595"/>
    <lineage>
        <taxon>Bacteria</taxon>
        <taxon>Pseudomonadati</taxon>
        <taxon>Bacteroidota</taxon>
        <taxon>Flavobacteriia</taxon>
        <taxon>Flavobacteriales</taxon>
        <taxon>Flavobacteriaceae</taxon>
        <taxon>Cellulophaga</taxon>
    </lineage>
</organism>
<dbReference type="InterPro" id="IPR044023">
    <property type="entry name" value="Ig_7"/>
</dbReference>
<sequence>MELILPQKIKFIFVAIVLIFATNLKAQTKTYATVVANESRVDNATNAVDGDLVTKADINAGSGVLAGIGAYSGHLDLEYPANLPANTTSFTKIETEDDLLPSLLGGSLGGLLSEITGILLLGNQEFSVLAQNDAVTVLEKQSNAVNGFSTDDVRVVTDKNNDYFLAVTPEQEYNRIRIENRMGSLIGLGNTRELGVYETYYTTGAGACGLPSYTSFSGNGVSLDLLDLGGAGVKDPHLAIDGDPTTYSELGLGIIGVAANMQQTVYYDTDSDPNDNVYIILGADPSLINVGLLNNVDVSARNGVQNVFSGDLSSLLDVDLLGLLENGDNAIVAFNPGGAVDRVTVNLESLLNVAVGQQLRIYDIFRAPEQPELAASSTDVNICSGSTVDLIAESNGTATELRWYDAETGGNLLATVNSGDPYTTPVLNADQTYYVAAAHIGCTEESPRVEVPVTVAAIPTATDITVVGNDNPICSQNNVVLVPSSSNNLTFNWFLDANETMPITDGMVLDGATYNIDANGVLTVSGLTEVNSPYTFYVGATDTAAGCTNAPGDVKAVPVTIVDSTDAVSVTLDSVINLPSLISIFQGNPATNVTGSVTGDASPGDEITLAVNGETYTGILDANLDFSVAVDGINLLSDIDNILEAFISGGLCTSTDDITVVIPDFILDNLNQVFCASDDVTLLDLDVNGNNVLFFDSLLGSAELDVNAPLVDGGTYYVGLLNVPLSVLPRIAVTVTILNTPAPTTINETQTFCVANNPVVADIQVNESSVIFYDSATDGTMLDPSTALVDGTTYYVANTENGCESTTRLAVTVLVEEQEVATITGIFEDACLEDSYMYTTESGKQNYVWTVAGGTITEGGTSTDSFITVTWDDLQNTSVVVSYDNAAGCTSTENTLEVAVISCGEVLGEEFCLFVYNEFTPNNDGYNDFFEVKCIEDYSSNTLKIFNRNGNRVFETVNYKNDWNGVANVNGVLSKGNHLPSGTYYYTLAIPELNRTLKGWIQLAR</sequence>
<feature type="domain" description="Ig-like" evidence="1">
    <location>
        <begin position="741"/>
        <end position="815"/>
    </location>
</feature>
<gene>
    <name evidence="2" type="ORF">SAMN05660313_00917</name>
</gene>
<dbReference type="Gene3D" id="2.60.40.10">
    <property type="entry name" value="Immunoglobulins"/>
    <property type="match status" value="1"/>
</dbReference>
<dbReference type="NCBIfam" id="TIGR04131">
    <property type="entry name" value="Bac_Flav_CTERM"/>
    <property type="match status" value="1"/>
</dbReference>
<dbReference type="AlphaFoldDB" id="A0A1K1MU95"/>
<dbReference type="OrthoDB" id="1236981at2"/>
<reference evidence="3" key="1">
    <citation type="submission" date="2016-11" db="EMBL/GenBank/DDBJ databases">
        <authorList>
            <person name="Varghese N."/>
            <person name="Submissions S."/>
        </authorList>
    </citation>
    <scope>NUCLEOTIDE SEQUENCE [LARGE SCALE GENOMIC DNA]</scope>
    <source>
        <strain evidence="3">DSM 24786</strain>
    </source>
</reference>
<feature type="domain" description="Ig-like" evidence="1">
    <location>
        <begin position="369"/>
        <end position="455"/>
    </location>
</feature>
<proteinExistence type="predicted"/>
<dbReference type="STRING" id="76595.SAMN05660313_00917"/>
<dbReference type="Pfam" id="PF13585">
    <property type="entry name" value="CHU_C"/>
    <property type="match status" value="1"/>
</dbReference>
<evidence type="ECO:0000313" key="2">
    <source>
        <dbReference type="EMBL" id="SFW26649.1"/>
    </source>
</evidence>
<dbReference type="InterPro" id="IPR013783">
    <property type="entry name" value="Ig-like_fold"/>
</dbReference>
<protein>
    <submittedName>
        <fullName evidence="2">Gliding motility-associated C-terminal domain-containing protein</fullName>
    </submittedName>
</protein>
<dbReference type="RefSeq" id="WP_072302560.1">
    <property type="nucleotide sequence ID" value="NZ_FPIY01000001.1"/>
</dbReference>
<dbReference type="Pfam" id="PF19081">
    <property type="entry name" value="Ig_7"/>
    <property type="match status" value="2"/>
</dbReference>
<evidence type="ECO:0000313" key="3">
    <source>
        <dbReference type="Proteomes" id="UP000183257"/>
    </source>
</evidence>
<name>A0A1K1MU95_9FLAO</name>